<comment type="caution">
    <text evidence="1">The sequence shown here is derived from an EMBL/GenBank/DDBJ whole genome shotgun (WGS) entry which is preliminary data.</text>
</comment>
<dbReference type="Proteomes" id="UP001596226">
    <property type="component" value="Unassembled WGS sequence"/>
</dbReference>
<name>A0ABW1H871_9ACTN</name>
<protein>
    <submittedName>
        <fullName evidence="1">Uncharacterized protein</fullName>
    </submittedName>
</protein>
<accession>A0ABW1H871</accession>
<organism evidence="1 2">
    <name type="scientific">Micromonospora vulcania</name>
    <dbReference type="NCBI Taxonomy" id="1441873"/>
    <lineage>
        <taxon>Bacteria</taxon>
        <taxon>Bacillati</taxon>
        <taxon>Actinomycetota</taxon>
        <taxon>Actinomycetes</taxon>
        <taxon>Micromonosporales</taxon>
        <taxon>Micromonosporaceae</taxon>
        <taxon>Micromonospora</taxon>
    </lineage>
</organism>
<dbReference type="EMBL" id="JBHSQS010000008">
    <property type="protein sequence ID" value="MFC5924847.1"/>
    <property type="molecule type" value="Genomic_DNA"/>
</dbReference>
<proteinExistence type="predicted"/>
<reference evidence="2" key="1">
    <citation type="journal article" date="2019" name="Int. J. Syst. Evol. Microbiol.">
        <title>The Global Catalogue of Microorganisms (GCM) 10K type strain sequencing project: providing services to taxonomists for standard genome sequencing and annotation.</title>
        <authorList>
            <consortium name="The Broad Institute Genomics Platform"/>
            <consortium name="The Broad Institute Genome Sequencing Center for Infectious Disease"/>
            <person name="Wu L."/>
            <person name="Ma J."/>
        </authorList>
    </citation>
    <scope>NUCLEOTIDE SEQUENCE [LARGE SCALE GENOMIC DNA]</scope>
    <source>
        <strain evidence="2">CGMCC 4.7144</strain>
    </source>
</reference>
<keyword evidence="2" id="KW-1185">Reference proteome</keyword>
<evidence type="ECO:0000313" key="2">
    <source>
        <dbReference type="Proteomes" id="UP001596226"/>
    </source>
</evidence>
<evidence type="ECO:0000313" key="1">
    <source>
        <dbReference type="EMBL" id="MFC5924847.1"/>
    </source>
</evidence>
<dbReference type="RefSeq" id="WP_377512286.1">
    <property type="nucleotide sequence ID" value="NZ_JBHSQS010000008.1"/>
</dbReference>
<sequence>MSAVAAGGSALAGAVATDAWQSARTGVTGLFGRAGQRRADLAEVWTDQTAAEIAAAPAEQQVEVRQRLARVWQQRLADLVEEHPELGEEVRVWAADLRQRLPASESKWVNTFIATDNATQYNAPGGSITVTNHPGERPAS</sequence>
<gene>
    <name evidence="1" type="ORF">ACFQGL_15995</name>
</gene>